<dbReference type="InterPro" id="IPR027351">
    <property type="entry name" value="(+)RNA_virus_helicase_core_dom"/>
</dbReference>
<keyword evidence="2" id="KW-0808">Transferase</keyword>
<evidence type="ECO:0000313" key="2">
    <source>
        <dbReference type="EMBL" id="XHV16800.1"/>
    </source>
</evidence>
<accession>A0AB74UJX0</accession>
<keyword evidence="2" id="KW-0489">Methyltransferase</keyword>
<dbReference type="InterPro" id="IPR002588">
    <property type="entry name" value="Alphavirus-like_MT_dom"/>
</dbReference>
<protein>
    <submittedName>
        <fullName evidence="2">Methyltransferase/helicase</fullName>
    </submittedName>
</protein>
<dbReference type="PROSITE" id="PS51743">
    <property type="entry name" value="ALPHAVIRUS_MT"/>
    <property type="match status" value="1"/>
</dbReference>
<dbReference type="SUPFAM" id="SSF52540">
    <property type="entry name" value="P-loop containing nucleoside triphosphate hydrolases"/>
    <property type="match status" value="1"/>
</dbReference>
<dbReference type="GO" id="GO:0005524">
    <property type="term" value="F:ATP binding"/>
    <property type="evidence" value="ECO:0007669"/>
    <property type="project" value="InterPro"/>
</dbReference>
<name>A0AB74UJX0_9VIRU</name>
<sequence>MLDLVSFISESVERALDGLSLDPVDIPRVRAHLTKKAFESASIRKRFAYSLSDTRYTSRVEGETITVEKDPPTELVDPFPGKFIEPRFARIRKPKLLLMNARFRISDDAKLFFSNHFGQEVKISYVDQLPHDHAVAAISRRIEMDIMLEDLWQRGCDVLNCPKNYNYSVIDIGGDWRMADERKHYGMHVCAPLLNSRDESREVRKRILCPNPVINYCHKKFQECTATAPYAVSLHSCYDISHKDLIKGMLSRSVQLVVGTMLLPEQLSQFPIAKLDSYVDPLYDYVVEYTPGKTLMKYVPPALRKGLAKYVTAQQPDTVTYRFLNGASLPYVHEYQNLDMYSKSRSYKVKIENTEYSFEYKITRRAGSLIFFSMENTNSKVLPPCQKKVERVAPLPFNGYMIKVDPGLINSQNTILDGFQTLYIPRLLFDYVAAYCLTRVGAAEFSIDSVLAYTKSAMTKTKLNEYTVDLSTGEDSMDVLIATSVVAYKWAHDRIKLVNARVPHSAYLRIRDGTANEIITLLEKAVDTTSILNTVKSSMMDLLIHVVTRGKYTSLGEQLTAKAESMYSLITGTMSLGIVVLIDCSHMVVPIREAINDAQSLESNTVYFSLDIIKPVEIPEFPDYSNVLVTPRPRTRSLDRPSKTISNIVDAEIRAKQTPKATVGHELHLDSVKDFIELQKASQDETEDNVNVMLVKSLRYTENKVKFVTDIQALQKGVPVVMRVSGNQVIVIKTLDKGMIIAGSEEFDTMLEQYRHKRFGTLLMNGDVPETWVPVTFLLHKDPMPNKGTNIVYDIIYLPSFQVKNADLLKPLLTWVMDMPPCNMDQCSTILVDGVAGCGKTEEQSNEYIALLEKRFTPIALTATVVASSQVIERVTHKLAKKESHASHEILCMTIDSFLMHPRQWKLQCSHVLLDEALQMHAGKIIAVIELLSPKEVRGYGDSKQIGFINFSRMKSPAVNTQFSYGNVEIRNTTWRIPKGPRIKMLQDERLYGPSFNTNRTNLDQLLLIGTCNALPGLLSLNWIYSKLQLSRDQQLLILFYRAELADDYRTKFSVKRDFPQQMVEGSYNVAVSTIGESQGNDVDHCVLLRMSTRDEPLYNDSSQTIVALTRSKRSWSYLAVESLFPSMVENLLHSHSIKFENIR</sequence>
<dbReference type="GO" id="GO:0032259">
    <property type="term" value="P:methylation"/>
    <property type="evidence" value="ECO:0007669"/>
    <property type="project" value="UniProtKB-KW"/>
</dbReference>
<dbReference type="Pfam" id="PF01443">
    <property type="entry name" value="Viral_helicase1"/>
    <property type="match status" value="1"/>
</dbReference>
<dbReference type="Gene3D" id="3.40.50.300">
    <property type="entry name" value="P-loop containing nucleotide triphosphate hydrolases"/>
    <property type="match status" value="2"/>
</dbReference>
<dbReference type="Pfam" id="PF01660">
    <property type="entry name" value="Vmethyltransf"/>
    <property type="match status" value="1"/>
</dbReference>
<dbReference type="GO" id="GO:0016556">
    <property type="term" value="P:mRNA modification"/>
    <property type="evidence" value="ECO:0007669"/>
    <property type="project" value="InterPro"/>
</dbReference>
<feature type="domain" description="Alphavirus-like MT" evidence="1">
    <location>
        <begin position="124"/>
        <end position="342"/>
    </location>
</feature>
<organism evidence="2">
    <name type="scientific">Austropuccinia psidii associated ssRNA virus 2</name>
    <dbReference type="NCBI Taxonomy" id="3367765"/>
    <lineage>
        <taxon>Viruses</taxon>
        <taxon>Riboviria</taxon>
    </lineage>
</organism>
<dbReference type="GO" id="GO:0006396">
    <property type="term" value="P:RNA processing"/>
    <property type="evidence" value="ECO:0007669"/>
    <property type="project" value="InterPro"/>
</dbReference>
<dbReference type="GO" id="GO:0003723">
    <property type="term" value="F:RNA binding"/>
    <property type="evidence" value="ECO:0007669"/>
    <property type="project" value="InterPro"/>
</dbReference>
<dbReference type="GO" id="GO:0008174">
    <property type="term" value="F:mRNA methyltransferase activity"/>
    <property type="evidence" value="ECO:0007669"/>
    <property type="project" value="UniProtKB-UniRule"/>
</dbReference>
<proteinExistence type="predicted"/>
<dbReference type="EMBL" id="PQ268149">
    <property type="protein sequence ID" value="XHV16800.1"/>
    <property type="molecule type" value="Genomic_RNA"/>
</dbReference>
<reference evidence="2" key="1">
    <citation type="submission" date="2024-08" db="EMBL/GenBank/DDBJ databases">
        <title>Austropuccinia psidii mycoviruses.</title>
        <authorList>
            <person name="Gardiner D.M."/>
            <person name="Sawyer A."/>
        </authorList>
    </citation>
    <scope>NUCLEOTIDE SEQUENCE</scope>
    <source>
        <strain evidence="2">DN12056</strain>
    </source>
</reference>
<evidence type="ECO:0000259" key="1">
    <source>
        <dbReference type="PROSITE" id="PS51743"/>
    </source>
</evidence>
<dbReference type="InterPro" id="IPR027417">
    <property type="entry name" value="P-loop_NTPase"/>
</dbReference>